<proteinExistence type="predicted"/>
<gene>
    <name evidence="1" type="ORF">H171_3789</name>
</gene>
<dbReference type="AlphaFoldDB" id="A0A2M8Z9U8"/>
<organism evidence="1 2">
    <name type="scientific">[Clostridium] celerecrescens 18A</name>
    <dbReference type="NCBI Taxonomy" id="1286362"/>
    <lineage>
        <taxon>Bacteria</taxon>
        <taxon>Bacillati</taxon>
        <taxon>Bacillota</taxon>
        <taxon>Clostridia</taxon>
        <taxon>Lachnospirales</taxon>
        <taxon>Lachnospiraceae</taxon>
        <taxon>Lacrimispora</taxon>
    </lineage>
</organism>
<evidence type="ECO:0000313" key="1">
    <source>
        <dbReference type="EMBL" id="PJJ30201.1"/>
    </source>
</evidence>
<dbReference type="Proteomes" id="UP000231092">
    <property type="component" value="Unassembled WGS sequence"/>
</dbReference>
<reference evidence="1 2" key="1">
    <citation type="submission" date="2017-11" db="EMBL/GenBank/DDBJ databases">
        <title>Understudied soil microbes with underappreciated capabilities: Untangling the Clostridium saccharolyticum group.</title>
        <authorList>
            <person name="Leschine S."/>
        </authorList>
    </citation>
    <scope>NUCLEOTIDE SEQUENCE [LARGE SCALE GENOMIC DNA]</scope>
    <source>
        <strain evidence="1 2">18A</strain>
    </source>
</reference>
<sequence>MKKRLHGSYTVEAAFIMAIVLWALIVSVQAAYRLRDEVVGSVALGETVQRLRHNETEPSDEAALWAARRAGNPFSWKKYDFQIKMSGNPLTGRRVEAYGSAGTWKLEMEQGVFDPENFLRMLTLINQEE</sequence>
<evidence type="ECO:0008006" key="3">
    <source>
        <dbReference type="Google" id="ProtNLM"/>
    </source>
</evidence>
<name>A0A2M8Z9U8_9FIRM</name>
<evidence type="ECO:0000313" key="2">
    <source>
        <dbReference type="Proteomes" id="UP000231092"/>
    </source>
</evidence>
<comment type="caution">
    <text evidence="1">The sequence shown here is derived from an EMBL/GenBank/DDBJ whole genome shotgun (WGS) entry which is preliminary data.</text>
</comment>
<dbReference type="EMBL" id="PGET01000001">
    <property type="protein sequence ID" value="PJJ30201.1"/>
    <property type="molecule type" value="Genomic_DNA"/>
</dbReference>
<accession>A0A2M8Z9U8</accession>
<protein>
    <recommendedName>
        <fullName evidence="3">TadE-like protein</fullName>
    </recommendedName>
</protein>
<dbReference type="OrthoDB" id="1908340at2"/>